<gene>
    <name evidence="2" type="ORF">HNAJ_LOCUS934</name>
</gene>
<name>A0A0R3T200_RODNA</name>
<dbReference type="Gene3D" id="3.60.21.10">
    <property type="match status" value="1"/>
</dbReference>
<dbReference type="InterPro" id="IPR025733">
    <property type="entry name" value="PAPs_C"/>
</dbReference>
<keyword evidence="3" id="KW-1185">Reference proteome</keyword>
<protein>
    <submittedName>
        <fullName evidence="4">Metallophos_C domain-containing protein</fullName>
    </submittedName>
</protein>
<evidence type="ECO:0000313" key="2">
    <source>
        <dbReference type="EMBL" id="VDN96793.1"/>
    </source>
</evidence>
<dbReference type="OrthoDB" id="6272087at2759"/>
<dbReference type="InterPro" id="IPR029052">
    <property type="entry name" value="Metallo-depent_PP-like"/>
</dbReference>
<evidence type="ECO:0000313" key="3">
    <source>
        <dbReference type="Proteomes" id="UP000278807"/>
    </source>
</evidence>
<evidence type="ECO:0000313" key="4">
    <source>
        <dbReference type="WBParaSite" id="HNAJ_0000093401-mRNA-1"/>
    </source>
</evidence>
<organism evidence="4">
    <name type="scientific">Rodentolepis nana</name>
    <name type="common">Dwarf tapeworm</name>
    <name type="synonym">Hymenolepis nana</name>
    <dbReference type="NCBI Taxonomy" id="102285"/>
    <lineage>
        <taxon>Eukaryota</taxon>
        <taxon>Metazoa</taxon>
        <taxon>Spiralia</taxon>
        <taxon>Lophotrochozoa</taxon>
        <taxon>Platyhelminthes</taxon>
        <taxon>Cestoda</taxon>
        <taxon>Eucestoda</taxon>
        <taxon>Cyclophyllidea</taxon>
        <taxon>Hymenolepididae</taxon>
        <taxon>Rodentolepis</taxon>
    </lineage>
</organism>
<sequence>MVYSQLMQLFKCPARDTNPYSDPTGPIHIVAGAAGNNEGQTGFVRNPPDYSAFRSDDYGYTRIVAVNGSYMYMEEISVKSAEGLRKHF</sequence>
<dbReference type="PANTHER" id="PTHR45867">
    <property type="entry name" value="PURPLE ACID PHOSPHATASE"/>
    <property type="match status" value="1"/>
</dbReference>
<dbReference type="Pfam" id="PF14008">
    <property type="entry name" value="Metallophos_C"/>
    <property type="match status" value="1"/>
</dbReference>
<reference evidence="2 3" key="2">
    <citation type="submission" date="2018-11" db="EMBL/GenBank/DDBJ databases">
        <authorList>
            <consortium name="Pathogen Informatics"/>
        </authorList>
    </citation>
    <scope>NUCLEOTIDE SEQUENCE [LARGE SCALE GENOMIC DNA]</scope>
</reference>
<dbReference type="WBParaSite" id="HNAJ_0000093401-mRNA-1">
    <property type="protein sequence ID" value="HNAJ_0000093401-mRNA-1"/>
    <property type="gene ID" value="HNAJ_0000093401"/>
</dbReference>
<accession>A0A0R3T200</accession>
<feature type="domain" description="Purple acid phosphatase C-terminal" evidence="1">
    <location>
        <begin position="25"/>
        <end position="78"/>
    </location>
</feature>
<dbReference type="EMBL" id="UZAE01000313">
    <property type="protein sequence ID" value="VDN96793.1"/>
    <property type="molecule type" value="Genomic_DNA"/>
</dbReference>
<proteinExistence type="predicted"/>
<dbReference type="Proteomes" id="UP000278807">
    <property type="component" value="Unassembled WGS sequence"/>
</dbReference>
<reference evidence="4" key="1">
    <citation type="submission" date="2017-02" db="UniProtKB">
        <authorList>
            <consortium name="WormBaseParasite"/>
        </authorList>
    </citation>
    <scope>IDENTIFICATION</scope>
</reference>
<dbReference type="AlphaFoldDB" id="A0A0R3T200"/>
<evidence type="ECO:0000259" key="1">
    <source>
        <dbReference type="Pfam" id="PF14008"/>
    </source>
</evidence>
<dbReference type="PANTHER" id="PTHR45867:SF3">
    <property type="entry name" value="ACID PHOSPHATASE TYPE 7"/>
    <property type="match status" value="1"/>
</dbReference>
<dbReference type="STRING" id="102285.A0A0R3T200"/>